<protein>
    <recommendedName>
        <fullName evidence="4">Glycosyltransferase</fullName>
        <ecNumber evidence="4">2.4.1.-</ecNumber>
    </recommendedName>
</protein>
<evidence type="ECO:0000313" key="6">
    <source>
        <dbReference type="EMBL" id="KAG6644801.1"/>
    </source>
</evidence>
<comment type="similarity">
    <text evidence="1 3">Belongs to the UDP-glycosyltransferase family.</text>
</comment>
<dbReference type="CDD" id="cd03784">
    <property type="entry name" value="GT1_Gtf-like"/>
    <property type="match status" value="1"/>
</dbReference>
<evidence type="ECO:0000256" key="2">
    <source>
        <dbReference type="ARBA" id="ARBA00022679"/>
    </source>
</evidence>
<name>A0A8T1PTN9_CARIL</name>
<dbReference type="InterPro" id="IPR035595">
    <property type="entry name" value="UDP_glycos_trans_CS"/>
</dbReference>
<dbReference type="InterPro" id="IPR058980">
    <property type="entry name" value="Glyco_transf_N"/>
</dbReference>
<dbReference type="GO" id="GO:0080044">
    <property type="term" value="F:quercetin 7-O-glucosyltransferase activity"/>
    <property type="evidence" value="ECO:0007669"/>
    <property type="project" value="TreeGrafter"/>
</dbReference>
<dbReference type="EMBL" id="CM031816">
    <property type="protein sequence ID" value="KAG6644801.1"/>
    <property type="molecule type" value="Genomic_DNA"/>
</dbReference>
<dbReference type="Pfam" id="PF26168">
    <property type="entry name" value="Glyco_transf_N"/>
    <property type="match status" value="1"/>
</dbReference>
<evidence type="ECO:0000313" key="7">
    <source>
        <dbReference type="Proteomes" id="UP000811609"/>
    </source>
</evidence>
<accession>A0A8T1PTN9</accession>
<dbReference type="PROSITE" id="PS00375">
    <property type="entry name" value="UDPGT"/>
    <property type="match status" value="1"/>
</dbReference>
<feature type="domain" description="Glycosyltransferase N-terminal" evidence="5">
    <location>
        <begin position="10"/>
        <end position="59"/>
    </location>
</feature>
<evidence type="ECO:0000256" key="4">
    <source>
        <dbReference type="RuleBase" id="RU362057"/>
    </source>
</evidence>
<dbReference type="SUPFAM" id="SSF53756">
    <property type="entry name" value="UDP-Glycosyltransferase/glycogen phosphorylase"/>
    <property type="match status" value="1"/>
</dbReference>
<comment type="caution">
    <text evidence="6">The sequence shown here is derived from an EMBL/GenBank/DDBJ whole genome shotgun (WGS) entry which is preliminary data.</text>
</comment>
<reference evidence="6" key="1">
    <citation type="submission" date="2020-12" db="EMBL/GenBank/DDBJ databases">
        <title>WGS assembly of Carya illinoinensis cv. Pawnee.</title>
        <authorList>
            <person name="Platts A."/>
            <person name="Shu S."/>
            <person name="Wright S."/>
            <person name="Barry K."/>
            <person name="Edger P."/>
            <person name="Pires J.C."/>
            <person name="Schmutz J."/>
        </authorList>
    </citation>
    <scope>NUCLEOTIDE SEQUENCE</scope>
    <source>
        <tissue evidence="6">Leaf</tissue>
    </source>
</reference>
<sequence length="457" mass="50257">MEEKKGYSAHVVVLPFPAQGHINPMLQFSKRLASKGIKITVSTTLSSVKSMQSRAGSITLESIYDDNTEGGLAGPAALMGFLEKFEVVGAHCLGELFKKLENSEYPVKGLVYDANLPWALNIAQQLGVASAAFFTQSCAAIACYYPMYVEMCGKPLSVPAFSMPGLRQPALPNPASFGSETERFPPLIKHILNQFSNIEKADWILFNSFYKLEEEVLNWMTNLYSTVRTIGPTLPSVYLDKSLEDDKDYGFNLYKPISETCMQWLNSKEPGSVVYVSFGSAAALNASQMIEMAHALRQTSSNFLWVVKATEESSLPNKFVEDTSEKGLVVAWCPQLEVLAHQAIGCFITHCGWNSTVEGVSLGVPMVGMPQFLDQMTNAYLLEKVWEVGVQPKVDEKGLASGEEIESCISQVMQAGGKGKEFKKKAMQWKQFAMDAMNEGGSSDKCIDEIIGRLVCT</sequence>
<dbReference type="OrthoDB" id="5835829at2759"/>
<dbReference type="PANTHER" id="PTHR11926">
    <property type="entry name" value="GLUCOSYL/GLUCURONOSYL TRANSFERASES"/>
    <property type="match status" value="1"/>
</dbReference>
<evidence type="ECO:0000256" key="3">
    <source>
        <dbReference type="RuleBase" id="RU003718"/>
    </source>
</evidence>
<organism evidence="6 7">
    <name type="scientific">Carya illinoinensis</name>
    <name type="common">Pecan</name>
    <dbReference type="NCBI Taxonomy" id="32201"/>
    <lineage>
        <taxon>Eukaryota</taxon>
        <taxon>Viridiplantae</taxon>
        <taxon>Streptophyta</taxon>
        <taxon>Embryophyta</taxon>
        <taxon>Tracheophyta</taxon>
        <taxon>Spermatophyta</taxon>
        <taxon>Magnoliopsida</taxon>
        <taxon>eudicotyledons</taxon>
        <taxon>Gunneridae</taxon>
        <taxon>Pentapetalae</taxon>
        <taxon>rosids</taxon>
        <taxon>fabids</taxon>
        <taxon>Fagales</taxon>
        <taxon>Juglandaceae</taxon>
        <taxon>Carya</taxon>
    </lineage>
</organism>
<keyword evidence="2 3" id="KW-0808">Transferase</keyword>
<proteinExistence type="inferred from homology"/>
<dbReference type="PANTHER" id="PTHR11926:SF1375">
    <property type="entry name" value="GLYCOSYLTRANSFERASE"/>
    <property type="match status" value="1"/>
</dbReference>
<dbReference type="GO" id="GO:0080043">
    <property type="term" value="F:quercetin 3-O-glucosyltransferase activity"/>
    <property type="evidence" value="ECO:0007669"/>
    <property type="project" value="TreeGrafter"/>
</dbReference>
<evidence type="ECO:0000256" key="1">
    <source>
        <dbReference type="ARBA" id="ARBA00009995"/>
    </source>
</evidence>
<keyword evidence="7" id="KW-1185">Reference proteome</keyword>
<dbReference type="InterPro" id="IPR002213">
    <property type="entry name" value="UDP_glucos_trans"/>
</dbReference>
<evidence type="ECO:0000259" key="5">
    <source>
        <dbReference type="Pfam" id="PF26168"/>
    </source>
</evidence>
<dbReference type="Pfam" id="PF00201">
    <property type="entry name" value="UDPGT"/>
    <property type="match status" value="1"/>
</dbReference>
<dbReference type="Proteomes" id="UP000811609">
    <property type="component" value="Chromosome 8"/>
</dbReference>
<dbReference type="Gene3D" id="3.40.50.2000">
    <property type="entry name" value="Glycogen Phosphorylase B"/>
    <property type="match status" value="2"/>
</dbReference>
<dbReference type="EC" id="2.4.1.-" evidence="4"/>
<dbReference type="AlphaFoldDB" id="A0A8T1PTN9"/>
<dbReference type="FunFam" id="3.40.50.2000:FF:000019">
    <property type="entry name" value="Glycosyltransferase"/>
    <property type="match status" value="1"/>
</dbReference>
<keyword evidence="3" id="KW-0328">Glycosyltransferase</keyword>
<gene>
    <name evidence="6" type="ORF">CIPAW_08G077900</name>
</gene>